<dbReference type="NCBIfam" id="TIGR04183">
    <property type="entry name" value="Por_Secre_tail"/>
    <property type="match status" value="1"/>
</dbReference>
<dbReference type="AlphaFoldDB" id="A0A420DGR5"/>
<feature type="chain" id="PRO_5019531489" evidence="2">
    <location>
        <begin position="21"/>
        <end position="164"/>
    </location>
</feature>
<evidence type="ECO:0000256" key="1">
    <source>
        <dbReference type="ARBA" id="ARBA00022729"/>
    </source>
</evidence>
<feature type="domain" description="Secretion system C-terminal sorting" evidence="3">
    <location>
        <begin position="88"/>
        <end position="157"/>
    </location>
</feature>
<proteinExistence type="predicted"/>
<gene>
    <name evidence="4" type="ORF">BXY80_2199</name>
</gene>
<accession>A0A420DGR5</accession>
<dbReference type="RefSeq" id="WP_120201838.1">
    <property type="nucleotide sequence ID" value="NZ_RAQJ01000004.1"/>
</dbReference>
<evidence type="ECO:0000313" key="4">
    <source>
        <dbReference type="EMBL" id="RKE92281.1"/>
    </source>
</evidence>
<sequence>MKKLLLSLLLLFIATYITNAQSISKQVIGSSGLVISNGTHTINFTVGETIVGLIQSDEAIHQGFWANMSEETTLGIETPLSNTNQISVFPNPATSFIKVSYNENANNFQTTLYDITGKQLYHIKEHAIGNETKMDISHLPGGMYLLVLKEKSSNYKQSFKIIKK</sequence>
<organism evidence="4 5">
    <name type="scientific">Ichthyenterobacterium magnum</name>
    <dbReference type="NCBI Taxonomy" id="1230530"/>
    <lineage>
        <taxon>Bacteria</taxon>
        <taxon>Pseudomonadati</taxon>
        <taxon>Bacteroidota</taxon>
        <taxon>Flavobacteriia</taxon>
        <taxon>Flavobacteriales</taxon>
        <taxon>Flavobacteriaceae</taxon>
        <taxon>Ichthyenterobacterium</taxon>
    </lineage>
</organism>
<evidence type="ECO:0000259" key="3">
    <source>
        <dbReference type="Pfam" id="PF18962"/>
    </source>
</evidence>
<keyword evidence="1 2" id="KW-0732">Signal</keyword>
<reference evidence="4 5" key="1">
    <citation type="submission" date="2018-09" db="EMBL/GenBank/DDBJ databases">
        <title>Genomic Encyclopedia of Archaeal and Bacterial Type Strains, Phase II (KMG-II): from individual species to whole genera.</title>
        <authorList>
            <person name="Goeker M."/>
        </authorList>
    </citation>
    <scope>NUCLEOTIDE SEQUENCE [LARGE SCALE GENOMIC DNA]</scope>
    <source>
        <strain evidence="4 5">DSM 26283</strain>
    </source>
</reference>
<dbReference type="Pfam" id="PF18962">
    <property type="entry name" value="Por_Secre_tail"/>
    <property type="match status" value="1"/>
</dbReference>
<protein>
    <submittedName>
        <fullName evidence="4">Putative secreted protein (Por secretion system target)</fullName>
    </submittedName>
</protein>
<dbReference type="Proteomes" id="UP000284892">
    <property type="component" value="Unassembled WGS sequence"/>
</dbReference>
<dbReference type="InterPro" id="IPR026444">
    <property type="entry name" value="Secre_tail"/>
</dbReference>
<feature type="signal peptide" evidence="2">
    <location>
        <begin position="1"/>
        <end position="20"/>
    </location>
</feature>
<evidence type="ECO:0000256" key="2">
    <source>
        <dbReference type="SAM" id="SignalP"/>
    </source>
</evidence>
<comment type="caution">
    <text evidence="4">The sequence shown here is derived from an EMBL/GenBank/DDBJ whole genome shotgun (WGS) entry which is preliminary data.</text>
</comment>
<keyword evidence="5" id="KW-1185">Reference proteome</keyword>
<dbReference type="EMBL" id="RAQJ01000004">
    <property type="protein sequence ID" value="RKE92281.1"/>
    <property type="molecule type" value="Genomic_DNA"/>
</dbReference>
<dbReference type="OrthoDB" id="1345084at2"/>
<evidence type="ECO:0000313" key="5">
    <source>
        <dbReference type="Proteomes" id="UP000284892"/>
    </source>
</evidence>
<name>A0A420DGR5_9FLAO</name>